<evidence type="ECO:0000256" key="3">
    <source>
        <dbReference type="ARBA" id="ARBA00018596"/>
    </source>
</evidence>
<dbReference type="InterPro" id="IPR054300">
    <property type="entry name" value="OB_DPOA2"/>
</dbReference>
<feature type="region of interest" description="Disordered" evidence="6">
    <location>
        <begin position="1"/>
        <end position="20"/>
    </location>
</feature>
<evidence type="ECO:0000256" key="6">
    <source>
        <dbReference type="SAM" id="MobiDB-lite"/>
    </source>
</evidence>
<dbReference type="InParanoid" id="S2JQ07"/>
<dbReference type="FunCoup" id="S2JQ07">
    <property type="interactions" value="200"/>
</dbReference>
<evidence type="ECO:0000313" key="10">
    <source>
        <dbReference type="Proteomes" id="UP000014254"/>
    </source>
</evidence>
<dbReference type="InterPro" id="IPR007185">
    <property type="entry name" value="DNA_pol_a/d/e_bsu"/>
</dbReference>
<evidence type="ECO:0000256" key="1">
    <source>
        <dbReference type="ARBA" id="ARBA00004123"/>
    </source>
</evidence>
<dbReference type="Proteomes" id="UP000014254">
    <property type="component" value="Unassembled WGS sequence"/>
</dbReference>
<evidence type="ECO:0000259" key="8">
    <source>
        <dbReference type="Pfam" id="PF22062"/>
    </source>
</evidence>
<feature type="compositionally biased region" description="Polar residues" evidence="6">
    <location>
        <begin position="1"/>
        <end position="11"/>
    </location>
</feature>
<dbReference type="GO" id="GO:0003677">
    <property type="term" value="F:DNA binding"/>
    <property type="evidence" value="ECO:0007669"/>
    <property type="project" value="InterPro"/>
</dbReference>
<evidence type="ECO:0000259" key="7">
    <source>
        <dbReference type="Pfam" id="PF04042"/>
    </source>
</evidence>
<comment type="subcellular location">
    <subcellularLocation>
        <location evidence="1">Nucleus</location>
    </subcellularLocation>
</comment>
<evidence type="ECO:0000313" key="9">
    <source>
        <dbReference type="EMBL" id="EPB81840.1"/>
    </source>
</evidence>
<dbReference type="EMBL" id="KE124145">
    <property type="protein sequence ID" value="EPB81840.1"/>
    <property type="molecule type" value="Genomic_DNA"/>
</dbReference>
<dbReference type="Pfam" id="PF22062">
    <property type="entry name" value="OB_DPOA2"/>
    <property type="match status" value="1"/>
</dbReference>
<dbReference type="VEuPathDB" id="FungiDB:HMPREF1544_11424"/>
<dbReference type="PANTHER" id="PTHR23061">
    <property type="entry name" value="DNA POLYMERASE 2 ALPHA 70 KDA SUBUNIT"/>
    <property type="match status" value="1"/>
</dbReference>
<reference evidence="10" key="1">
    <citation type="submission" date="2013-05" db="EMBL/GenBank/DDBJ databases">
        <title>The Genome sequence of Mucor circinelloides f. circinelloides 1006PhL.</title>
        <authorList>
            <consortium name="The Broad Institute Genomics Platform"/>
            <person name="Cuomo C."/>
            <person name="Earl A."/>
            <person name="Findley K."/>
            <person name="Lee S.C."/>
            <person name="Walker B."/>
            <person name="Young S."/>
            <person name="Zeng Q."/>
            <person name="Gargeya S."/>
            <person name="Fitzgerald M."/>
            <person name="Haas B."/>
            <person name="Abouelleil A."/>
            <person name="Allen A.W."/>
            <person name="Alvarado L."/>
            <person name="Arachchi H.M."/>
            <person name="Berlin A.M."/>
            <person name="Chapman S.B."/>
            <person name="Gainer-Dewar J."/>
            <person name="Goldberg J."/>
            <person name="Griggs A."/>
            <person name="Gujja S."/>
            <person name="Hansen M."/>
            <person name="Howarth C."/>
            <person name="Imamovic A."/>
            <person name="Ireland A."/>
            <person name="Larimer J."/>
            <person name="McCowan C."/>
            <person name="Murphy C."/>
            <person name="Pearson M."/>
            <person name="Poon T.W."/>
            <person name="Priest M."/>
            <person name="Roberts A."/>
            <person name="Saif S."/>
            <person name="Shea T."/>
            <person name="Sisk P."/>
            <person name="Sykes S."/>
            <person name="Wortman J."/>
            <person name="Nusbaum C."/>
            <person name="Birren B."/>
        </authorList>
    </citation>
    <scope>NUCLEOTIDE SEQUENCE [LARGE SCALE GENOMIC DNA]</scope>
    <source>
        <strain evidence="10">1006PhL</strain>
    </source>
</reference>
<sequence length="462" mass="52411">MSNMFSSSTARPSKVLPMTPSASLNDTQLSQVSSQFLTRKSAHVLEGQYNPHLPLRGEYTEDKSTMFNYLQDPIKPYRFMFEKTKEKADMMDEHIDYIGSLIREHYNIEAFANPARASQEPIYAYGRICSDASEGRLNDQSVLLQLSKDVGMGKRVRLNLSKVSDYTLFPGQIVGVFGTNIRDDVFHVERFLLPPMPKRIESDILTDRKPVEMIVASGPYTLDDDLSYQPLEDLLKKCEQDQPNVILLMGPFISANHPRVASGKIESLPEEVFHNQIAKRLEQFLEKSQRSHVLLMPHADDMIQSFPLYPQPPLENTIRHGRLHQLSNPAQISINGHNISASNIDILFRLAKEEISRSPEHTDRFSRLARHILQQHTYYPMFPHALGDSIDASQLVNIQVSWLPDILILPSQFTHFVKSIDGVVCINPGHLCKSLAAGSYARIVLYPTTDANSQVRVDLFKL</sequence>
<proteinExistence type="inferred from homology"/>
<feature type="domain" description="DNA polymerase alpha subunit B OB" evidence="8">
    <location>
        <begin position="89"/>
        <end position="191"/>
    </location>
</feature>
<name>S2JQ07_MUCC1</name>
<keyword evidence="10" id="KW-1185">Reference proteome</keyword>
<comment type="similarity">
    <text evidence="2">Belongs to the DNA polymerase alpha subunit B family.</text>
</comment>
<dbReference type="PANTHER" id="PTHR23061:SF12">
    <property type="entry name" value="DNA POLYMERASE ALPHA SUBUNIT B"/>
    <property type="match status" value="1"/>
</dbReference>
<organism evidence="9 10">
    <name type="scientific">Mucor circinelloides f. circinelloides (strain 1006PhL)</name>
    <name type="common">Mucormycosis agent</name>
    <name type="synonym">Calyptromyces circinelloides</name>
    <dbReference type="NCBI Taxonomy" id="1220926"/>
    <lineage>
        <taxon>Eukaryota</taxon>
        <taxon>Fungi</taxon>
        <taxon>Fungi incertae sedis</taxon>
        <taxon>Mucoromycota</taxon>
        <taxon>Mucoromycotina</taxon>
        <taxon>Mucoromycetes</taxon>
        <taxon>Mucorales</taxon>
        <taxon>Mucorineae</taxon>
        <taxon>Mucoraceae</taxon>
        <taxon>Mucor</taxon>
    </lineage>
</organism>
<dbReference type="Gene3D" id="3.60.21.60">
    <property type="match status" value="1"/>
</dbReference>
<feature type="domain" description="DNA polymerase alpha/delta/epsilon subunit B" evidence="7">
    <location>
        <begin position="214"/>
        <end position="418"/>
    </location>
</feature>
<protein>
    <recommendedName>
        <fullName evidence="3">DNA polymerase alpha subunit B</fullName>
    </recommendedName>
</protein>
<evidence type="ECO:0000256" key="5">
    <source>
        <dbReference type="ARBA" id="ARBA00023242"/>
    </source>
</evidence>
<dbReference type="GO" id="GO:0006270">
    <property type="term" value="P:DNA replication initiation"/>
    <property type="evidence" value="ECO:0007669"/>
    <property type="project" value="TreeGrafter"/>
</dbReference>
<dbReference type="eggNOG" id="KOG1625">
    <property type="taxonomic scope" value="Eukaryota"/>
</dbReference>
<dbReference type="AlphaFoldDB" id="S2JQ07"/>
<dbReference type="InterPro" id="IPR016722">
    <property type="entry name" value="DNA_pol_alpha_bsu"/>
</dbReference>
<dbReference type="GO" id="GO:0005658">
    <property type="term" value="C:alpha DNA polymerase:primase complex"/>
    <property type="evidence" value="ECO:0007669"/>
    <property type="project" value="TreeGrafter"/>
</dbReference>
<accession>S2JQ07</accession>
<dbReference type="Pfam" id="PF04042">
    <property type="entry name" value="DNA_pol_E_B"/>
    <property type="match status" value="1"/>
</dbReference>
<dbReference type="PIRSF" id="PIRSF018300">
    <property type="entry name" value="DNA_pol_alph_2"/>
    <property type="match status" value="1"/>
</dbReference>
<keyword evidence="5" id="KW-0539">Nucleus</keyword>
<dbReference type="OrthoDB" id="336885at2759"/>
<gene>
    <name evidence="9" type="ORF">HMPREF1544_11424</name>
</gene>
<dbReference type="STRING" id="1220926.S2JQ07"/>
<evidence type="ECO:0000256" key="2">
    <source>
        <dbReference type="ARBA" id="ARBA00007299"/>
    </source>
</evidence>
<evidence type="ECO:0000256" key="4">
    <source>
        <dbReference type="ARBA" id="ARBA00022705"/>
    </source>
</evidence>
<dbReference type="OMA" id="PFLDIEH"/>
<keyword evidence="4" id="KW-0235">DNA replication</keyword>